<dbReference type="OMA" id="QGDARIY"/>
<evidence type="ECO:0000313" key="4">
    <source>
        <dbReference type="Proteomes" id="UP000187609"/>
    </source>
</evidence>
<feature type="compositionally biased region" description="Low complexity" evidence="1">
    <location>
        <begin position="103"/>
        <end position="115"/>
    </location>
</feature>
<protein>
    <submittedName>
        <fullName evidence="3">Uncharacterized protein</fullName>
    </submittedName>
</protein>
<feature type="transmembrane region" description="Helical" evidence="2">
    <location>
        <begin position="40"/>
        <end position="63"/>
    </location>
</feature>
<accession>A0A1J6KB22</accession>
<evidence type="ECO:0000313" key="3">
    <source>
        <dbReference type="EMBL" id="OIT22160.1"/>
    </source>
</evidence>
<keyword evidence="2" id="KW-0812">Transmembrane</keyword>
<dbReference type="OrthoDB" id="1056497at2759"/>
<dbReference type="SMR" id="A0A1J6KB22"/>
<dbReference type="STRING" id="49451.A0A1J6KB22"/>
<dbReference type="EMBL" id="MJEQ01003853">
    <property type="protein sequence ID" value="OIT22160.1"/>
    <property type="molecule type" value="Genomic_DNA"/>
</dbReference>
<dbReference type="KEGG" id="nau:109217966"/>
<feature type="region of interest" description="Disordered" evidence="1">
    <location>
        <begin position="82"/>
        <end position="135"/>
    </location>
</feature>
<keyword evidence="2" id="KW-0472">Membrane</keyword>
<proteinExistence type="predicted"/>
<feature type="transmembrane region" description="Helical" evidence="2">
    <location>
        <begin position="12"/>
        <end position="34"/>
    </location>
</feature>
<dbReference type="Gramene" id="OIT22160">
    <property type="protein sequence ID" value="OIT22160"/>
    <property type="gene ID" value="A4A49_36812"/>
</dbReference>
<dbReference type="PANTHER" id="PTHR34964">
    <property type="entry name" value="MEMBRANE LIPOPROTEIN-RELATED"/>
    <property type="match status" value="1"/>
</dbReference>
<keyword evidence="4" id="KW-1185">Reference proteome</keyword>
<organism evidence="3 4">
    <name type="scientific">Nicotiana attenuata</name>
    <name type="common">Coyote tobacco</name>
    <dbReference type="NCBI Taxonomy" id="49451"/>
    <lineage>
        <taxon>Eukaryota</taxon>
        <taxon>Viridiplantae</taxon>
        <taxon>Streptophyta</taxon>
        <taxon>Embryophyta</taxon>
        <taxon>Tracheophyta</taxon>
        <taxon>Spermatophyta</taxon>
        <taxon>Magnoliopsida</taxon>
        <taxon>eudicotyledons</taxon>
        <taxon>Gunneridae</taxon>
        <taxon>Pentapetalae</taxon>
        <taxon>asterids</taxon>
        <taxon>lamiids</taxon>
        <taxon>Solanales</taxon>
        <taxon>Solanaceae</taxon>
        <taxon>Nicotianoideae</taxon>
        <taxon>Nicotianeae</taxon>
        <taxon>Nicotiana</taxon>
    </lineage>
</organism>
<gene>
    <name evidence="3" type="ORF">A4A49_36812</name>
</gene>
<keyword evidence="2" id="KW-1133">Transmembrane helix</keyword>
<dbReference type="PANTHER" id="PTHR34964:SF1">
    <property type="entry name" value="MEMBRANE LIPOPROTEIN"/>
    <property type="match status" value="1"/>
</dbReference>
<name>A0A1J6KB22_NICAT</name>
<comment type="caution">
    <text evidence="3">The sequence shown here is derived from an EMBL/GenBank/DDBJ whole genome shotgun (WGS) entry which is preliminary data.</text>
</comment>
<evidence type="ECO:0000256" key="2">
    <source>
        <dbReference type="SAM" id="Phobius"/>
    </source>
</evidence>
<evidence type="ECO:0000256" key="1">
    <source>
        <dbReference type="SAM" id="MobiDB-lite"/>
    </source>
</evidence>
<dbReference type="Proteomes" id="UP000187609">
    <property type="component" value="Unassembled WGS sequence"/>
</dbReference>
<reference evidence="3" key="1">
    <citation type="submission" date="2016-11" db="EMBL/GenBank/DDBJ databases">
        <title>The genome of Nicotiana attenuata.</title>
        <authorList>
            <person name="Xu S."/>
            <person name="Brockmoeller T."/>
            <person name="Gaquerel E."/>
            <person name="Navarro A."/>
            <person name="Kuhl H."/>
            <person name="Gase K."/>
            <person name="Ling Z."/>
            <person name="Zhou W."/>
            <person name="Kreitzer C."/>
            <person name="Stanke M."/>
            <person name="Tang H."/>
            <person name="Lyons E."/>
            <person name="Pandey P."/>
            <person name="Pandey S.P."/>
            <person name="Timmermann B."/>
            <person name="Baldwin I.T."/>
        </authorList>
    </citation>
    <scope>NUCLEOTIDE SEQUENCE [LARGE SCALE GENOMIC DNA]</scope>
    <source>
        <strain evidence="3">UT</strain>
    </source>
</reference>
<sequence>MEEREGDLRVPLISSLFCLCVLMGGVLLVLYLFVPDHSQPWFPAAGLILIGSPYIFWLLTYFYTGMKRCCFGDSSVDNRQISRRTSRAATMANPGVARTDSKANAAASNNNSINNGKQESGHIQQDGGDASSINSAKEIEMPLALSVASS</sequence>
<dbReference type="AlphaFoldDB" id="A0A1J6KB22"/>